<dbReference type="Proteomes" id="UP000886998">
    <property type="component" value="Unassembled WGS sequence"/>
</dbReference>
<accession>A0A8X6XHQ2</accession>
<gene>
    <name evidence="1" type="ORF">TNIN_361981</name>
</gene>
<name>A0A8X6XHQ2_9ARAC</name>
<sequence>MDEWLDIFSTYLLVFIKGADEDINLLQELASLSSMCSTITEEDAFNKLKNNLLIRTQDKTDLICLTVDGGKKTSGIKKVSVRQVETDV</sequence>
<dbReference type="OrthoDB" id="8333950at2759"/>
<proteinExistence type="predicted"/>
<comment type="caution">
    <text evidence="1">The sequence shown here is derived from an EMBL/GenBank/DDBJ whole genome shotgun (WGS) entry which is preliminary data.</text>
</comment>
<evidence type="ECO:0000313" key="1">
    <source>
        <dbReference type="EMBL" id="GFY53825.1"/>
    </source>
</evidence>
<dbReference type="EMBL" id="BMAV01009520">
    <property type="protein sequence ID" value="GFY53825.1"/>
    <property type="molecule type" value="Genomic_DNA"/>
</dbReference>
<organism evidence="1 2">
    <name type="scientific">Trichonephila inaurata madagascariensis</name>
    <dbReference type="NCBI Taxonomy" id="2747483"/>
    <lineage>
        <taxon>Eukaryota</taxon>
        <taxon>Metazoa</taxon>
        <taxon>Ecdysozoa</taxon>
        <taxon>Arthropoda</taxon>
        <taxon>Chelicerata</taxon>
        <taxon>Arachnida</taxon>
        <taxon>Araneae</taxon>
        <taxon>Araneomorphae</taxon>
        <taxon>Entelegynae</taxon>
        <taxon>Araneoidea</taxon>
        <taxon>Nephilidae</taxon>
        <taxon>Trichonephila</taxon>
        <taxon>Trichonephila inaurata</taxon>
    </lineage>
</organism>
<dbReference type="AlphaFoldDB" id="A0A8X6XHQ2"/>
<evidence type="ECO:0000313" key="2">
    <source>
        <dbReference type="Proteomes" id="UP000886998"/>
    </source>
</evidence>
<reference evidence="1" key="1">
    <citation type="submission" date="2020-08" db="EMBL/GenBank/DDBJ databases">
        <title>Multicomponent nature underlies the extraordinary mechanical properties of spider dragline silk.</title>
        <authorList>
            <person name="Kono N."/>
            <person name="Nakamura H."/>
            <person name="Mori M."/>
            <person name="Yoshida Y."/>
            <person name="Ohtoshi R."/>
            <person name="Malay A.D."/>
            <person name="Moran D.A.P."/>
            <person name="Tomita M."/>
            <person name="Numata K."/>
            <person name="Arakawa K."/>
        </authorList>
    </citation>
    <scope>NUCLEOTIDE SEQUENCE</scope>
</reference>
<keyword evidence="2" id="KW-1185">Reference proteome</keyword>
<protein>
    <submittedName>
        <fullName evidence="1">Uncharacterized protein</fullName>
    </submittedName>
</protein>